<keyword evidence="6" id="KW-0479">Metal-binding</keyword>
<evidence type="ECO:0000256" key="4">
    <source>
        <dbReference type="ARBA" id="ARBA00022630"/>
    </source>
</evidence>
<dbReference type="Pfam" id="PF00724">
    <property type="entry name" value="Oxidored_FMN"/>
    <property type="match status" value="1"/>
</dbReference>
<keyword evidence="8" id="KW-0560">Oxidoreductase</keyword>
<evidence type="ECO:0000256" key="5">
    <source>
        <dbReference type="ARBA" id="ARBA00022643"/>
    </source>
</evidence>
<dbReference type="InterPro" id="IPR036188">
    <property type="entry name" value="FAD/NAD-bd_sf"/>
</dbReference>
<name>A0ABX0G9S8_9RHOB</name>
<comment type="cofactor">
    <cofactor evidence="2">
        <name>[4Fe-4S] cluster</name>
        <dbReference type="ChEBI" id="CHEBI:49883"/>
    </cofactor>
</comment>
<proteinExistence type="inferred from homology"/>
<dbReference type="PROSITE" id="PS50206">
    <property type="entry name" value="RHODANESE_3"/>
    <property type="match status" value="1"/>
</dbReference>
<feature type="domain" description="Rhodanese" evidence="11">
    <location>
        <begin position="525"/>
        <end position="570"/>
    </location>
</feature>
<evidence type="ECO:0000256" key="8">
    <source>
        <dbReference type="ARBA" id="ARBA00023002"/>
    </source>
</evidence>
<dbReference type="PRINTS" id="PR00368">
    <property type="entry name" value="FADPNR"/>
</dbReference>
<dbReference type="InterPro" id="IPR013785">
    <property type="entry name" value="Aldolase_TIM"/>
</dbReference>
<dbReference type="Gene3D" id="3.50.50.60">
    <property type="entry name" value="FAD/NAD(P)-binding domain"/>
    <property type="match status" value="1"/>
</dbReference>
<evidence type="ECO:0000313" key="12">
    <source>
        <dbReference type="EMBL" id="NHB78068.1"/>
    </source>
</evidence>
<dbReference type="SUPFAM" id="SSF51905">
    <property type="entry name" value="FAD/NAD(P)-binding domain"/>
    <property type="match status" value="1"/>
</dbReference>
<keyword evidence="9" id="KW-0408">Iron</keyword>
<dbReference type="InterPro" id="IPR001155">
    <property type="entry name" value="OxRdtase_FMN_N"/>
</dbReference>
<dbReference type="PANTHER" id="PTHR42917:SF2">
    <property type="entry name" value="2,4-DIENOYL-COA REDUCTASE [(2E)-ENOYL-COA-PRODUCING]"/>
    <property type="match status" value="1"/>
</dbReference>
<keyword evidence="7" id="KW-0809">Transit peptide</keyword>
<dbReference type="PROSITE" id="PS00018">
    <property type="entry name" value="EF_HAND_1"/>
    <property type="match status" value="1"/>
</dbReference>
<evidence type="ECO:0000256" key="10">
    <source>
        <dbReference type="ARBA" id="ARBA00023014"/>
    </source>
</evidence>
<evidence type="ECO:0000256" key="7">
    <source>
        <dbReference type="ARBA" id="ARBA00022946"/>
    </source>
</evidence>
<dbReference type="InterPro" id="IPR001763">
    <property type="entry name" value="Rhodanese-like_dom"/>
</dbReference>
<dbReference type="InterPro" id="IPR018247">
    <property type="entry name" value="EF_Hand_1_Ca_BS"/>
</dbReference>
<keyword evidence="5" id="KW-0288">FMN</keyword>
<protein>
    <submittedName>
        <fullName evidence="12">FAD-dependent oxidoreductase</fullName>
    </submittedName>
</protein>
<accession>A0ABX0G9S8</accession>
<dbReference type="Proteomes" id="UP001515660">
    <property type="component" value="Unassembled WGS sequence"/>
</dbReference>
<dbReference type="PANTHER" id="PTHR42917">
    <property type="entry name" value="2,4-DIENOYL-COA REDUCTASE"/>
    <property type="match status" value="1"/>
</dbReference>
<evidence type="ECO:0000256" key="3">
    <source>
        <dbReference type="ARBA" id="ARBA00011048"/>
    </source>
</evidence>
<keyword evidence="10" id="KW-0411">Iron-sulfur</keyword>
<dbReference type="InterPro" id="IPR051793">
    <property type="entry name" value="NADH:flavin_oxidoreductase"/>
</dbReference>
<evidence type="ECO:0000259" key="11">
    <source>
        <dbReference type="PROSITE" id="PS50206"/>
    </source>
</evidence>
<evidence type="ECO:0000256" key="2">
    <source>
        <dbReference type="ARBA" id="ARBA00001966"/>
    </source>
</evidence>
<sequence>MGQPEAVMTQHPRLMSPLQLRGHRLRNRIVFGAHTANMSDQGMPGPRYGKYLLERALGGAAMVVAEPVPVHRTGVLTRGNFLHSDDAVIPAFRTITDEVKAAGAVIIQQLYHIGAHGDSDLSFAPHWSPSGGPSYHDSDGSHAMTGAEVEELLEAHVAAAVRAKAAGFQGVEVWAAYHSLLDQFWTPWSNQRTDQWGGSLEGRTRFSRTLIERVRRSCGDDFVVGLAVSYSEAYEVTLGAEALCEILDLHDRTGHVDYVTVGAGSYLEFETIIPPFTHGEKLTTPLTQQLKGLLKHAVVTSEAGVRTPENGEAIIASGLADLVSIVRGQIADPYLARKVAEGRPEDVRGCISCNQMCWGRRSRDYWISCLVNPSAGREFEWGGDRFSPAVEAKGVLVVGAGPAGLEAARVAAERGHRVEIVEAQPVVGGQFRLAGMQPRRGQILELMDWYERQVDRLGVRLLLNTFLEAGEVAAHPASVVVLATGSLPDETGFQRWVPHLAALPGIEAGGVWSPEAVLRREARLGDAVVVYDEGGNWRGVGTAWALAEQGKRVTIVTPEAFVGKELARTAADGVVRRRLGALGVRMLAEHRLVRWHGNGVTVRSFLSGEEEVIPASGLVMATTNRALDPFPETVPGKVLHRIGDCQAPRLAAYAFHEGRKVGLII</sequence>
<comment type="cofactor">
    <cofactor evidence="1">
        <name>FMN</name>
        <dbReference type="ChEBI" id="CHEBI:58210"/>
    </cofactor>
</comment>
<dbReference type="EMBL" id="JAANHS010000015">
    <property type="protein sequence ID" value="NHB78068.1"/>
    <property type="molecule type" value="Genomic_DNA"/>
</dbReference>
<dbReference type="SUPFAM" id="SSF51971">
    <property type="entry name" value="Nucleotide-binding domain"/>
    <property type="match status" value="1"/>
</dbReference>
<comment type="similarity">
    <text evidence="3">In the N-terminal section; belongs to the NADH:flavin oxidoreductase/NADH oxidase family.</text>
</comment>
<evidence type="ECO:0000256" key="9">
    <source>
        <dbReference type="ARBA" id="ARBA00023004"/>
    </source>
</evidence>
<dbReference type="Gene3D" id="3.40.50.720">
    <property type="entry name" value="NAD(P)-binding Rossmann-like Domain"/>
    <property type="match status" value="1"/>
</dbReference>
<keyword evidence="13" id="KW-1185">Reference proteome</keyword>
<evidence type="ECO:0000256" key="6">
    <source>
        <dbReference type="ARBA" id="ARBA00022723"/>
    </source>
</evidence>
<dbReference type="Pfam" id="PF07992">
    <property type="entry name" value="Pyr_redox_2"/>
    <property type="match status" value="1"/>
</dbReference>
<dbReference type="InterPro" id="IPR023753">
    <property type="entry name" value="FAD/NAD-binding_dom"/>
</dbReference>
<comment type="caution">
    <text evidence="12">The sequence shown here is derived from an EMBL/GenBank/DDBJ whole genome shotgun (WGS) entry which is preliminary data.</text>
</comment>
<dbReference type="SUPFAM" id="SSF51395">
    <property type="entry name" value="FMN-linked oxidoreductases"/>
    <property type="match status" value="1"/>
</dbReference>
<gene>
    <name evidence="12" type="ORF">G8O29_15205</name>
</gene>
<reference evidence="12 13" key="1">
    <citation type="journal article" date="2022" name="Microorganisms">
        <title>Genome Sequence and Characterization of a Xanthorhodopsin-Containing, Aerobic Anoxygenic Phototrophic Rhodobacter Species, Isolated from Mesophilic Conditions at Yellowstone National Park.</title>
        <authorList>
            <person name="Kyndt J.A."/>
            <person name="Robertson S."/>
            <person name="Shoffstall I.B."/>
            <person name="Ramaley R.F."/>
            <person name="Meyer T.E."/>
        </authorList>
    </citation>
    <scope>NUCLEOTIDE SEQUENCE [LARGE SCALE GENOMIC DNA]</scope>
    <source>
        <strain evidence="12 13">M37P</strain>
    </source>
</reference>
<organism evidence="12 13">
    <name type="scientific">Rhodobacter calidifons</name>
    <dbReference type="NCBI Taxonomy" id="2715277"/>
    <lineage>
        <taxon>Bacteria</taxon>
        <taxon>Pseudomonadati</taxon>
        <taxon>Pseudomonadota</taxon>
        <taxon>Alphaproteobacteria</taxon>
        <taxon>Rhodobacterales</taxon>
        <taxon>Rhodobacter group</taxon>
        <taxon>Rhodobacter</taxon>
    </lineage>
</organism>
<evidence type="ECO:0000256" key="1">
    <source>
        <dbReference type="ARBA" id="ARBA00001917"/>
    </source>
</evidence>
<evidence type="ECO:0000313" key="13">
    <source>
        <dbReference type="Proteomes" id="UP001515660"/>
    </source>
</evidence>
<keyword evidence="4" id="KW-0285">Flavoprotein</keyword>
<dbReference type="Gene3D" id="3.20.20.70">
    <property type="entry name" value="Aldolase class I"/>
    <property type="match status" value="1"/>
</dbReference>